<comment type="caution">
    <text evidence="2">The sequence shown here is derived from an EMBL/GenBank/DDBJ whole genome shotgun (WGS) entry which is preliminary data.</text>
</comment>
<evidence type="ECO:0000259" key="1">
    <source>
        <dbReference type="Pfam" id="PF14493"/>
    </source>
</evidence>
<sequence length="348" mass="39480">MTPQDLLQLLSQRQVRRLRVIENLLRGRKTVSTLYWGQRYGLLYLLGLDKALQRGALDQVAQTLVTQRLAAWTQDEQPQLRLTPAGHTQQQATTYYHPQTALTWPRVDLKLVTQRLFLAVQVVSQYAHHNVQYYPLMTDLATQQAVRQWFHQIKSTALAQMVLTALTHSLTQLPELTAMVTTAGLSGYQQPGQTTAQLARTYQESAWEIYLRRVDGVIQIATDARKRDHPLHPLLAPAWQTPVTRSAQATLAAVTTTSLSLDQVAQQRHIKPSTVREHLLEAAIMLPVTAVPYDRLLPQTTRQDLLAALPGALDDWEYMALTPELQARYDFFTFRLLAIWCGKQGEMA</sequence>
<dbReference type="Pfam" id="PF14493">
    <property type="entry name" value="HTH_40"/>
    <property type="match status" value="1"/>
</dbReference>
<dbReference type="EMBL" id="QXIL01000003">
    <property type="protein sequence ID" value="RXI79577.1"/>
    <property type="molecule type" value="Genomic_DNA"/>
</dbReference>
<name>A0A4Q0VJ70_9LACO</name>
<evidence type="ECO:0000313" key="2">
    <source>
        <dbReference type="EMBL" id="RXI79577.1"/>
    </source>
</evidence>
<reference evidence="2 3" key="1">
    <citation type="submission" date="2018-08" db="EMBL/GenBank/DDBJ databases">
        <title>Lactobacillus suantsai sp. nov., isolated from traditional fermented suan-tsai in Taiwan.</title>
        <authorList>
            <person name="Huang C.-H."/>
        </authorList>
    </citation>
    <scope>NUCLEOTIDE SEQUENCE [LARGE SCALE GENOMIC DNA]</scope>
    <source>
        <strain evidence="2 3">BCRC 12945</strain>
    </source>
</reference>
<dbReference type="RefSeq" id="WP_129031465.1">
    <property type="nucleotide sequence ID" value="NZ_CP059603.1"/>
</dbReference>
<feature type="domain" description="Helicase Helix-turn-helix" evidence="1">
    <location>
        <begin position="246"/>
        <end position="336"/>
    </location>
</feature>
<dbReference type="AlphaFoldDB" id="A0A4Q0VJ70"/>
<organism evidence="2 3">
    <name type="scientific">Levilactobacillus suantsaii</name>
    <dbReference type="NCBI Taxonomy" id="2292255"/>
    <lineage>
        <taxon>Bacteria</taxon>
        <taxon>Bacillati</taxon>
        <taxon>Bacillota</taxon>
        <taxon>Bacilli</taxon>
        <taxon>Lactobacillales</taxon>
        <taxon>Lactobacillaceae</taxon>
        <taxon>Levilactobacillus</taxon>
    </lineage>
</organism>
<proteinExistence type="predicted"/>
<dbReference type="Proteomes" id="UP000290602">
    <property type="component" value="Unassembled WGS sequence"/>
</dbReference>
<accession>A0A4Q0VJ70</accession>
<keyword evidence="3" id="KW-1185">Reference proteome</keyword>
<gene>
    <name evidence="2" type="ORF">DXH47_02295</name>
</gene>
<dbReference type="OrthoDB" id="2146354at2"/>
<protein>
    <recommendedName>
        <fullName evidence="1">Helicase Helix-turn-helix domain-containing protein</fullName>
    </recommendedName>
</protein>
<evidence type="ECO:0000313" key="3">
    <source>
        <dbReference type="Proteomes" id="UP000290602"/>
    </source>
</evidence>
<dbReference type="InterPro" id="IPR029491">
    <property type="entry name" value="Helicase_HTH"/>
</dbReference>